<dbReference type="AlphaFoldDB" id="A0A1F8H8W4"/>
<feature type="region of interest" description="Disordered" evidence="1">
    <location>
        <begin position="1"/>
        <end position="25"/>
    </location>
</feature>
<proteinExistence type="predicted"/>
<comment type="caution">
    <text evidence="2">The sequence shown here is derived from an EMBL/GenBank/DDBJ whole genome shotgun (WGS) entry which is preliminary data.</text>
</comment>
<name>A0A1F8H8W4_9BACT</name>
<evidence type="ECO:0000313" key="3">
    <source>
        <dbReference type="Proteomes" id="UP000177745"/>
    </source>
</evidence>
<dbReference type="EMBL" id="MGKY01000007">
    <property type="protein sequence ID" value="OGN34033.1"/>
    <property type="molecule type" value="Genomic_DNA"/>
</dbReference>
<reference evidence="2 3" key="1">
    <citation type="journal article" date="2016" name="Nat. Commun.">
        <title>Thousands of microbial genomes shed light on interconnected biogeochemical processes in an aquifer system.</title>
        <authorList>
            <person name="Anantharaman K."/>
            <person name="Brown C.T."/>
            <person name="Hug L.A."/>
            <person name="Sharon I."/>
            <person name="Castelle C.J."/>
            <person name="Probst A.J."/>
            <person name="Thomas B.C."/>
            <person name="Singh A."/>
            <person name="Wilkins M.J."/>
            <person name="Karaoz U."/>
            <person name="Brodie E.L."/>
            <person name="Williams K.H."/>
            <person name="Hubbard S.S."/>
            <person name="Banfield J.F."/>
        </authorList>
    </citation>
    <scope>NUCLEOTIDE SEQUENCE [LARGE SCALE GENOMIC DNA]</scope>
</reference>
<organism evidence="2 3">
    <name type="scientific">Candidatus Yanofskybacteria bacterium RIFCSPLOWO2_12_FULL_43_11b</name>
    <dbReference type="NCBI Taxonomy" id="1802710"/>
    <lineage>
        <taxon>Bacteria</taxon>
        <taxon>Candidatus Yanofskyibacteriota</taxon>
    </lineage>
</organism>
<evidence type="ECO:0000256" key="1">
    <source>
        <dbReference type="SAM" id="MobiDB-lite"/>
    </source>
</evidence>
<feature type="region of interest" description="Disordered" evidence="1">
    <location>
        <begin position="147"/>
        <end position="180"/>
    </location>
</feature>
<accession>A0A1F8H8W4</accession>
<protein>
    <submittedName>
        <fullName evidence="2">Uncharacterized protein</fullName>
    </submittedName>
</protein>
<sequence length="180" mass="20071">MDNQDNLFDTIDNDESSYSSLSTEQDNSMDIYSPFDVDAEEWSNDDYKWSEFVGRIGRLPASAQDVLFDSNAAYSIKDIASNHELTEDQIKNLSRVVRDTILGDLVLGEMSSNIATKLNLSNDIASAIANSIISELFKVAPQNKTIPKELPPRPPVLPNRPNLKIEPDVSRGNVVDLRNK</sequence>
<feature type="compositionally biased region" description="Polar residues" evidence="1">
    <location>
        <begin position="16"/>
        <end position="25"/>
    </location>
</feature>
<evidence type="ECO:0000313" key="2">
    <source>
        <dbReference type="EMBL" id="OGN34033.1"/>
    </source>
</evidence>
<dbReference type="Proteomes" id="UP000177745">
    <property type="component" value="Unassembled WGS sequence"/>
</dbReference>
<gene>
    <name evidence="2" type="ORF">A3G51_01535</name>
</gene>